<comment type="caution">
    <text evidence="4">The sequence shown here is derived from an EMBL/GenBank/DDBJ whole genome shotgun (WGS) entry which is preliminary data.</text>
</comment>
<feature type="domain" description="RmlD-like substrate binding" evidence="3">
    <location>
        <begin position="1"/>
        <end position="278"/>
    </location>
</feature>
<dbReference type="EC" id="1.1.1.133" evidence="2"/>
<evidence type="ECO:0000313" key="4">
    <source>
        <dbReference type="EMBL" id="HCT15745.1"/>
    </source>
</evidence>
<protein>
    <recommendedName>
        <fullName evidence="2">dTDP-4-dehydrorhamnose reductase</fullName>
        <ecNumber evidence="2">1.1.1.133</ecNumber>
    </recommendedName>
</protein>
<dbReference type="EMBL" id="DQID01000339">
    <property type="protein sequence ID" value="HCT15745.1"/>
    <property type="molecule type" value="Genomic_DNA"/>
</dbReference>
<keyword evidence="2" id="KW-0560">Oxidoreductase</keyword>
<name>A0A3D4T334_9CORY</name>
<gene>
    <name evidence="4" type="primary">rfbD</name>
    <name evidence="4" type="ORF">DIW82_13425</name>
</gene>
<dbReference type="NCBIfam" id="TIGR01214">
    <property type="entry name" value="rmlD"/>
    <property type="match status" value="1"/>
</dbReference>
<dbReference type="AlphaFoldDB" id="A0A3D4T334"/>
<organism evidence="4 5">
    <name type="scientific">Corynebacterium nuruki</name>
    <dbReference type="NCBI Taxonomy" id="1032851"/>
    <lineage>
        <taxon>Bacteria</taxon>
        <taxon>Bacillati</taxon>
        <taxon>Actinomycetota</taxon>
        <taxon>Actinomycetes</taxon>
        <taxon>Mycobacteriales</taxon>
        <taxon>Corynebacteriaceae</taxon>
        <taxon>Corynebacterium</taxon>
    </lineage>
</organism>
<comment type="function">
    <text evidence="2">Catalyzes the reduction of dTDP-6-deoxy-L-lyxo-4-hexulose to yield dTDP-L-rhamnose.</text>
</comment>
<evidence type="ECO:0000259" key="3">
    <source>
        <dbReference type="Pfam" id="PF04321"/>
    </source>
</evidence>
<dbReference type="Gene3D" id="3.90.25.10">
    <property type="entry name" value="UDP-galactose 4-epimerase, domain 1"/>
    <property type="match status" value="1"/>
</dbReference>
<dbReference type="InterPro" id="IPR036291">
    <property type="entry name" value="NAD(P)-bd_dom_sf"/>
</dbReference>
<dbReference type="CDD" id="cd05254">
    <property type="entry name" value="dTDP_HR_like_SDR_e"/>
    <property type="match status" value="1"/>
</dbReference>
<accession>A0A3D4T334</accession>
<comment type="similarity">
    <text evidence="1 2">Belongs to the dTDP-4-dehydrorhamnose reductase family.</text>
</comment>
<reference evidence="4 5" key="1">
    <citation type="journal article" date="2018" name="Nat. Biotechnol.">
        <title>A standardized bacterial taxonomy based on genome phylogeny substantially revises the tree of life.</title>
        <authorList>
            <person name="Parks D.H."/>
            <person name="Chuvochina M."/>
            <person name="Waite D.W."/>
            <person name="Rinke C."/>
            <person name="Skarshewski A."/>
            <person name="Chaumeil P.A."/>
            <person name="Hugenholtz P."/>
        </authorList>
    </citation>
    <scope>NUCLEOTIDE SEQUENCE [LARGE SCALE GENOMIC DNA]</scope>
    <source>
        <strain evidence="4">UBA11247</strain>
    </source>
</reference>
<evidence type="ECO:0000256" key="2">
    <source>
        <dbReference type="RuleBase" id="RU364082"/>
    </source>
</evidence>
<evidence type="ECO:0000256" key="1">
    <source>
        <dbReference type="ARBA" id="ARBA00010944"/>
    </source>
</evidence>
<dbReference type="InterPro" id="IPR029903">
    <property type="entry name" value="RmlD-like-bd"/>
</dbReference>
<dbReference type="PANTHER" id="PTHR10491:SF4">
    <property type="entry name" value="METHIONINE ADENOSYLTRANSFERASE 2 SUBUNIT BETA"/>
    <property type="match status" value="1"/>
</dbReference>
<proteinExistence type="inferred from homology"/>
<dbReference type="UniPathway" id="UPA00124"/>
<dbReference type="PANTHER" id="PTHR10491">
    <property type="entry name" value="DTDP-4-DEHYDRORHAMNOSE REDUCTASE"/>
    <property type="match status" value="1"/>
</dbReference>
<dbReference type="STRING" id="863239.GCA_000213935_02059"/>
<evidence type="ECO:0000313" key="5">
    <source>
        <dbReference type="Proteomes" id="UP000261739"/>
    </source>
</evidence>
<dbReference type="Pfam" id="PF04321">
    <property type="entry name" value="RmlD_sub_bind"/>
    <property type="match status" value="1"/>
</dbReference>
<dbReference type="InterPro" id="IPR005913">
    <property type="entry name" value="dTDP_dehydrorham_reduct"/>
</dbReference>
<dbReference type="GO" id="GO:0019305">
    <property type="term" value="P:dTDP-rhamnose biosynthetic process"/>
    <property type="evidence" value="ECO:0007669"/>
    <property type="project" value="UniProtKB-UniPathway"/>
</dbReference>
<keyword evidence="2" id="KW-0521">NADP</keyword>
<dbReference type="Gene3D" id="3.40.50.720">
    <property type="entry name" value="NAD(P)-binding Rossmann-like Domain"/>
    <property type="match status" value="1"/>
</dbReference>
<sequence>MATGATGQVGRELVALGAEPLTRRELDLTGGSRDTVMTAARRLFDGADAVIHTAAFTAVDAAEDPSNAAEVTAVNAVAPGLLARAAREVGARFLHVSTDYVFSGRPAGDRPWRVDDPVRPVNVYGATKEQGERGVLDAGGTVVRTSWVWSGPAAPGKDFVTTMAELAGRGVDPQVVDDQTGRPTYAPDLAAGLWDLVRRPDAATPGILNYTNSGEPVTWCGLARAVFAGLGHDPERVRPCTTAEYPTPAPRPEWSVLDLAPWTAAVGRPPEWRDALARGLRW</sequence>
<dbReference type="SUPFAM" id="SSF51735">
    <property type="entry name" value="NAD(P)-binding Rossmann-fold domains"/>
    <property type="match status" value="1"/>
</dbReference>
<dbReference type="Proteomes" id="UP000261739">
    <property type="component" value="Unassembled WGS sequence"/>
</dbReference>
<comment type="pathway">
    <text evidence="2">Carbohydrate biosynthesis; dTDP-L-rhamnose biosynthesis.</text>
</comment>
<dbReference type="GO" id="GO:0008831">
    <property type="term" value="F:dTDP-4-dehydrorhamnose reductase activity"/>
    <property type="evidence" value="ECO:0007669"/>
    <property type="project" value="UniProtKB-EC"/>
</dbReference>
<dbReference type="GO" id="GO:0005829">
    <property type="term" value="C:cytosol"/>
    <property type="evidence" value="ECO:0007669"/>
    <property type="project" value="TreeGrafter"/>
</dbReference>